<keyword evidence="7" id="KW-1185">Reference proteome</keyword>
<proteinExistence type="predicted"/>
<comment type="caution">
    <text evidence="6">The sequence shown here is derived from an EMBL/GenBank/DDBJ whole genome shotgun (WGS) entry which is preliminary data.</text>
</comment>
<dbReference type="SUPFAM" id="SSF52540">
    <property type="entry name" value="P-loop containing nucleoside triphosphate hydrolases"/>
    <property type="match status" value="1"/>
</dbReference>
<dbReference type="InterPro" id="IPR050206">
    <property type="entry name" value="FtsK/SpoIIIE/SftA"/>
</dbReference>
<dbReference type="GO" id="GO:0005524">
    <property type="term" value="F:ATP binding"/>
    <property type="evidence" value="ECO:0007669"/>
    <property type="project" value="UniProtKB-UniRule"/>
</dbReference>
<dbReference type="CDD" id="cd01127">
    <property type="entry name" value="TrwB_TraG_TraD_VirD4"/>
    <property type="match status" value="1"/>
</dbReference>
<dbReference type="PROSITE" id="PS50901">
    <property type="entry name" value="FTSK"/>
    <property type="match status" value="1"/>
</dbReference>
<dbReference type="GO" id="GO:0003677">
    <property type="term" value="F:DNA binding"/>
    <property type="evidence" value="ECO:0007669"/>
    <property type="project" value="InterPro"/>
</dbReference>
<dbReference type="EMBL" id="NGAF01000057">
    <property type="protein sequence ID" value="OXR39853.1"/>
    <property type="molecule type" value="Genomic_DNA"/>
</dbReference>
<feature type="compositionally biased region" description="Acidic residues" evidence="4">
    <location>
        <begin position="512"/>
        <end position="522"/>
    </location>
</feature>
<name>A0A231GTA0_9NOCA</name>
<evidence type="ECO:0000256" key="4">
    <source>
        <dbReference type="SAM" id="MobiDB-lite"/>
    </source>
</evidence>
<dbReference type="InterPro" id="IPR003593">
    <property type="entry name" value="AAA+_ATPase"/>
</dbReference>
<evidence type="ECO:0000259" key="5">
    <source>
        <dbReference type="PROSITE" id="PS50901"/>
    </source>
</evidence>
<dbReference type="Gene3D" id="3.40.50.300">
    <property type="entry name" value="P-loop containing nucleotide triphosphate hydrolases"/>
    <property type="match status" value="1"/>
</dbReference>
<dbReference type="Pfam" id="PF01580">
    <property type="entry name" value="FtsK_SpoIIIE"/>
    <property type="match status" value="1"/>
</dbReference>
<feature type="compositionally biased region" description="Basic and acidic residues" evidence="4">
    <location>
        <begin position="493"/>
        <end position="503"/>
    </location>
</feature>
<organism evidence="6 7">
    <name type="scientific">Nocardia cerradoensis</name>
    <dbReference type="NCBI Taxonomy" id="85688"/>
    <lineage>
        <taxon>Bacteria</taxon>
        <taxon>Bacillati</taxon>
        <taxon>Actinomycetota</taxon>
        <taxon>Actinomycetes</taxon>
        <taxon>Mycobacteriales</taxon>
        <taxon>Nocardiaceae</taxon>
        <taxon>Nocardia</taxon>
    </lineage>
</organism>
<dbReference type="InterPro" id="IPR002543">
    <property type="entry name" value="FtsK_dom"/>
</dbReference>
<accession>A0A231GTA0</accession>
<dbReference type="RefSeq" id="WP_051043557.1">
    <property type="nucleotide sequence ID" value="NZ_JAAXOR010000008.1"/>
</dbReference>
<keyword evidence="2 3" id="KW-0067">ATP-binding</keyword>
<gene>
    <name evidence="6" type="primary">ftsK_3</name>
    <name evidence="6" type="ORF">B7C42_08077</name>
</gene>
<reference evidence="6 7" key="1">
    <citation type="submission" date="2017-07" db="EMBL/GenBank/DDBJ databases">
        <title>First draft Genome Sequence of Nocardia cerradoensis isolated from human infection.</title>
        <authorList>
            <person name="Carrasco G."/>
        </authorList>
    </citation>
    <scope>NUCLEOTIDE SEQUENCE [LARGE SCALE GENOMIC DNA]</scope>
    <source>
        <strain evidence="6 7">CNM20130759</strain>
    </source>
</reference>
<keyword evidence="1 3" id="KW-0547">Nucleotide-binding</keyword>
<dbReference type="InterPro" id="IPR027417">
    <property type="entry name" value="P-loop_NTPase"/>
</dbReference>
<dbReference type="SMART" id="SM00382">
    <property type="entry name" value="AAA"/>
    <property type="match status" value="1"/>
</dbReference>
<dbReference type="PANTHER" id="PTHR22683">
    <property type="entry name" value="SPORULATION PROTEIN RELATED"/>
    <property type="match status" value="1"/>
</dbReference>
<sequence>MSVMSSEGAATAFARAAAAAIRRELAAPRWGSRRLLLRQLHGLPPAAIFEALLDGVQTRDITVYPDGPGGNGATITSIVADGGTLIIPYLVDTSAATPNSGNEGFAASLRTHFLEGAQERRVLLILAADPQETIASTTDDAATLPAVSFDRLCKAAVLPPPGHPQPSRLLRVVVDDYVTRVQALAGTPTWQDAERLRDWVDRHHDDPDAAVGASLHELGMYVSDPDLTPATAARRLEESASWRQDLDQLVASPGQDLARVLSRRVGAVGIDKVLSAQTVRGTDYAGFTLSDLKDRGARPPVELDAITPVEGARLALQSGSAIALWLPVAGATLKFKLTRPLGRTEQARLWWHGSQRALLPVRGQSAEASVAAPPSGEWRFGWLELLDRGSVTARYQVGAVFSDGDAVAFEDALDIDTEMGGFNCGETPLLTAWDSKGRSLGAVRLDHADDDGDDPVRHVSGWIGSVRVGPVPVIPARADDDDGGGGGGAAGDGEDRGSDRGDGDSGGGAPGDGDEGAGDDGGTDNSGGISGASGDDGSLNGGSAGRGELPAASAEQPTLAHAMLAFRQQEWPGGATAAAGGTLVTGRYGAVRLKVHPRSERTELLPVEQAILAHPEWCMFSVAADGSSCSPMREFPRPEPEWASQLDAFLGARVRYFDAAVRAGSTYALDPRSEVAGDYTAAYRNLLNALPRDATSRAEYDDLLLVDRTEVRGIADALVAPTSPLTVAWHAALADRFSMLAAAGAAVDRADIAAFTPQHLLPVVMSFGDWYEAVPSKTALLWRRYAPLASSNPGALERNATFIASRIRFFLSVHPGLNRPETTVAVTFADADDGSAVVEAVRHFFSPERTLEMYRRPRLRAVIAGGGTEARRAVNSVLAGATSSDLDRIVQTRCDFIVSETASPPEFSDVSFLFRSPGSRGVRPVALDQRAPTTYSRSLCTTPGRIRVPDAEYVFATGTFAAPLSDDATDLEAIQYRSLELVGGQGGERLQPGWTRMVTATAAEADLADWYDQSAWVVHLDRLVGLEAFADADSGRTLLEYEEGADPAYFGYDGITGTRIAVQPYIAALRRALAGVASPRPDEARALMRVLEAVSGRWALQIVQRPLLKVLERTGTACAIRHLASVENALDADGGDSFNALVALEEIVPGFPEAGIPQRLRASRTGRAMCDDLLLLSVQPRGDQAPLVQATVIEVKFSQGGGADYSTAAEQVEETISWLQGRFCDAGELEELRGRDLAELIRSSHTRNTSFGLAPPLPAGAEDSLARISAGDYELDFGHWRRDAYRRGLVIAVEPRLAGPMELTQLNAQLGPIDLVSIRRDAAAAALEMHRLAPPGGWARLRLVPPLASAAGGAQPAAPDSGSGSSPAASPATDTGALSVELMRDAASLDAAFARYALTVEPFDPALAQAGPSVIRFRTRAVGRLSISEVERRSRDISREVGAPGVIGIGDEPGFITVDVPRAQRQPVPMPIALQALDAHDPKPGALSFVAGVAPSGEVRIEDLSRLPHLLVSGATGSGKSVFLRGMLVELLRSRTPEQLRLMIVDPKRLDFAPFTRAPHLERGEIISDPAEALERLRATLEEQIDRRQPILETAGVSSAAEFYESGGSLDELPQLVILVDEFADLVLAGPDRRGFSEMIQRYAQLTRAYGIFLVLATQRPSVDVITGSIKANLSARVAFSLPSVRDSMTILDRGGAEDLLGDGDLLFYRNGKIERLQAPFATLADVRAVLDVLG</sequence>
<evidence type="ECO:0000256" key="1">
    <source>
        <dbReference type="ARBA" id="ARBA00022741"/>
    </source>
</evidence>
<evidence type="ECO:0000313" key="6">
    <source>
        <dbReference type="EMBL" id="OXR39853.1"/>
    </source>
</evidence>
<protein>
    <submittedName>
        <fullName evidence="6">DNA translocase FtsK</fullName>
    </submittedName>
</protein>
<evidence type="ECO:0000313" key="7">
    <source>
        <dbReference type="Proteomes" id="UP000215506"/>
    </source>
</evidence>
<feature type="region of interest" description="Disordered" evidence="4">
    <location>
        <begin position="472"/>
        <end position="555"/>
    </location>
</feature>
<feature type="domain" description="FtsK" evidence="5">
    <location>
        <begin position="1496"/>
        <end position="1689"/>
    </location>
</feature>
<feature type="region of interest" description="Disordered" evidence="4">
    <location>
        <begin position="1350"/>
        <end position="1373"/>
    </location>
</feature>
<dbReference type="PANTHER" id="PTHR22683:SF41">
    <property type="entry name" value="DNA TRANSLOCASE FTSK"/>
    <property type="match status" value="1"/>
</dbReference>
<feature type="binding site" evidence="3">
    <location>
        <begin position="1514"/>
        <end position="1521"/>
    </location>
    <ligand>
        <name>ATP</name>
        <dbReference type="ChEBI" id="CHEBI:30616"/>
    </ligand>
</feature>
<dbReference type="Proteomes" id="UP000215506">
    <property type="component" value="Unassembled WGS sequence"/>
</dbReference>
<evidence type="ECO:0000256" key="2">
    <source>
        <dbReference type="ARBA" id="ARBA00022840"/>
    </source>
</evidence>
<evidence type="ECO:0000256" key="3">
    <source>
        <dbReference type="PROSITE-ProRule" id="PRU00289"/>
    </source>
</evidence>